<comment type="subcellular location">
    <subcellularLocation>
        <location evidence="1">Cell outer membrane</location>
        <topology evidence="1">Multi-pass membrane protein</topology>
    </subcellularLocation>
</comment>
<dbReference type="NCBIfam" id="TIGR04056">
    <property type="entry name" value="OMP_RagA_SusC"/>
    <property type="match status" value="1"/>
</dbReference>
<keyword evidence="1" id="KW-1134">Transmembrane beta strand</keyword>
<reference evidence="4 5" key="1">
    <citation type="submission" date="2019-03" db="EMBL/GenBank/DDBJ databases">
        <title>San Antonio Military Medical Center submission to MRSN (WRAIR), pending publication.</title>
        <authorList>
            <person name="Blyth D.M."/>
            <person name="Mccarthy S.L."/>
            <person name="Schall S.E."/>
            <person name="Stam J.A."/>
            <person name="Ong A.C."/>
            <person name="Mcgann P.T."/>
        </authorList>
    </citation>
    <scope>NUCLEOTIDE SEQUENCE [LARGE SCALE GENOMIC DNA]</scope>
    <source>
        <strain evidence="4 5">MRSN571793</strain>
    </source>
</reference>
<dbReference type="Pfam" id="PF07715">
    <property type="entry name" value="Plug"/>
    <property type="match status" value="1"/>
</dbReference>
<dbReference type="InterPro" id="IPR012910">
    <property type="entry name" value="Plug_dom"/>
</dbReference>
<dbReference type="SUPFAM" id="SSF56935">
    <property type="entry name" value="Porins"/>
    <property type="match status" value="1"/>
</dbReference>
<dbReference type="InterPro" id="IPR023996">
    <property type="entry name" value="TonB-dep_OMP_SusC/RagA"/>
</dbReference>
<evidence type="ECO:0000256" key="2">
    <source>
        <dbReference type="SAM" id="SignalP"/>
    </source>
</evidence>
<keyword evidence="1" id="KW-0998">Cell outer membrane</keyword>
<accession>A0A4Y8LAG0</accession>
<dbReference type="Gene3D" id="2.170.130.10">
    <property type="entry name" value="TonB-dependent receptor, plug domain"/>
    <property type="match status" value="1"/>
</dbReference>
<keyword evidence="2" id="KW-0732">Signal</keyword>
<dbReference type="Gene3D" id="2.60.40.1120">
    <property type="entry name" value="Carboxypeptidase-like, regulatory domain"/>
    <property type="match status" value="1"/>
</dbReference>
<name>A0A4Y8LAG0_9BACT</name>
<dbReference type="InterPro" id="IPR008969">
    <property type="entry name" value="CarboxyPept-like_regulatory"/>
</dbReference>
<keyword evidence="1" id="KW-0472">Membrane</keyword>
<dbReference type="STRING" id="1121485.GCA_000426485_00234"/>
<dbReference type="InterPro" id="IPR039426">
    <property type="entry name" value="TonB-dep_rcpt-like"/>
</dbReference>
<dbReference type="PROSITE" id="PS52016">
    <property type="entry name" value="TONB_DEPENDENT_REC_3"/>
    <property type="match status" value="1"/>
</dbReference>
<keyword evidence="1" id="KW-0812">Transmembrane</keyword>
<dbReference type="FunFam" id="2.60.40.1120:FF:000003">
    <property type="entry name" value="Outer membrane protein Omp121"/>
    <property type="match status" value="1"/>
</dbReference>
<evidence type="ECO:0000313" key="5">
    <source>
        <dbReference type="Proteomes" id="UP000297861"/>
    </source>
</evidence>
<evidence type="ECO:0000259" key="3">
    <source>
        <dbReference type="Pfam" id="PF07715"/>
    </source>
</evidence>
<proteinExistence type="inferred from homology"/>
<dbReference type="Pfam" id="PF13715">
    <property type="entry name" value="CarbopepD_reg_2"/>
    <property type="match status" value="1"/>
</dbReference>
<dbReference type="OrthoDB" id="9768177at2"/>
<dbReference type="FunFam" id="2.170.130.10:FF:000003">
    <property type="entry name" value="SusC/RagA family TonB-linked outer membrane protein"/>
    <property type="match status" value="1"/>
</dbReference>
<organism evidence="4 5">
    <name type="scientific">Dysgonomonas capnocytophagoides</name>
    <dbReference type="NCBI Taxonomy" id="45254"/>
    <lineage>
        <taxon>Bacteria</taxon>
        <taxon>Pseudomonadati</taxon>
        <taxon>Bacteroidota</taxon>
        <taxon>Bacteroidia</taxon>
        <taxon>Bacteroidales</taxon>
        <taxon>Dysgonomonadaceae</taxon>
        <taxon>Dysgonomonas</taxon>
    </lineage>
</organism>
<dbReference type="EMBL" id="SOML01000001">
    <property type="protein sequence ID" value="TFD99028.1"/>
    <property type="molecule type" value="Genomic_DNA"/>
</dbReference>
<dbReference type="NCBIfam" id="TIGR04057">
    <property type="entry name" value="SusC_RagA_signa"/>
    <property type="match status" value="1"/>
</dbReference>
<comment type="caution">
    <text evidence="4">The sequence shown here is derived from an EMBL/GenBank/DDBJ whole genome shotgun (WGS) entry which is preliminary data.</text>
</comment>
<feature type="domain" description="TonB-dependent receptor plug" evidence="3">
    <location>
        <begin position="125"/>
        <end position="231"/>
    </location>
</feature>
<keyword evidence="4" id="KW-0675">Receptor</keyword>
<dbReference type="InterPro" id="IPR037066">
    <property type="entry name" value="Plug_dom_sf"/>
</dbReference>
<protein>
    <submittedName>
        <fullName evidence="4">TonB-dependent receptor</fullName>
    </submittedName>
</protein>
<dbReference type="GO" id="GO:0009279">
    <property type="term" value="C:cell outer membrane"/>
    <property type="evidence" value="ECO:0007669"/>
    <property type="project" value="UniProtKB-SubCell"/>
</dbReference>
<keyword evidence="1" id="KW-0813">Transport</keyword>
<dbReference type="InterPro" id="IPR023997">
    <property type="entry name" value="TonB-dep_OMP_SusC/RagA_CS"/>
</dbReference>
<dbReference type="Proteomes" id="UP000297861">
    <property type="component" value="Unassembled WGS sequence"/>
</dbReference>
<sequence>MENKKMRILKIPYFILFLLCSCFTVHAQDKVTVNGIIVDETGEPVIGVSVILKEDRKIGTVTDMDGNFSLTVPNIKGTLVISYIGMKPLEVKIDGRRTSPLRIVLEENTGQLDEVIIVGYGQQRKASVVGAITQTSGKVLERTGGVSDIGSALTGNLPGVTTTASTGMPGEEDPQIVIRGVSSWNSSSPLVLVDGIERPMSSVDIHSVESISVLKDASATAVYGVKGANGVILITTKRGAEGKPIITGGASVAVKVPSKLPGKLDSYDALMLRNRVIESELGLSPDSWYSMTPQSIINKYRYPANLEESERYPNVDWADWMFKDYAVSENVNVNISGGTKFVKYFAAVDYQHEGDLFKSYDNGRGYKTTYGYDRINMRSNLDFQLTNTTTLKANIAGSSGVKQGPRTDYEFYMWGSAYSTPPNSFLPRYSDGTWGYDPDGNASNSVATMALSGTNTRTTTRLTTDFTLEQDLKFLLKGLKVKGLISWDNTFLEEKRGIDNGFNDSQYKYIDPNTGQVTYKNSYDGSMFDFREIIGWLPSGGEVNNNETQRNLYYQGQINYNNTFGKHTVGGMGIFSRQETAKGSEVPHYREDWAFRATYDYAGRYFFEYNGAYNGSEKFSPKNRFAFFNSGAIGWMISEERFMKPLKFIDMLKLRASYGEIGDDNVSTRWLYMTQWEYGGDPSGIMTGLYNSNSPYTWYRESTVGNEDIHWETVRKFNFGIDYSVVNGLFSGSLEFFRDKRNDILISGSDRSTPSYFGGTTKAPYANLGRVRTTGYELELRFNKIINNDIRLWANLNMTHSKDVILERDDPALLPEYQKKAGKAIGQTYSYVDAGYYNTIDELYGSTEFSTNNNQKLPGGYNILDYNGDGVIDTYDNIPYGYSSNPQNTYSASFGVDWKGWNFFMQFYGVNNVTRQVVFTTFSKQQLIAYDEGSYWSSDNTNADVSLPRWGSTTSEYYTGTRYFYDGSYIRLKNIELGYTFRNNWVKKIGLADLKFYINGNNLWLWTRMPDDRESNFAGTGWASQGAYPTVKRINLGIKFTL</sequence>
<keyword evidence="5" id="KW-1185">Reference proteome</keyword>
<dbReference type="PROSITE" id="PS51257">
    <property type="entry name" value="PROKAR_LIPOPROTEIN"/>
    <property type="match status" value="1"/>
</dbReference>
<dbReference type="AlphaFoldDB" id="A0A4Y8LAG0"/>
<dbReference type="RefSeq" id="WP_134435415.1">
    <property type="nucleotide sequence ID" value="NZ_SOML01000001.1"/>
</dbReference>
<evidence type="ECO:0000313" key="4">
    <source>
        <dbReference type="EMBL" id="TFD99028.1"/>
    </source>
</evidence>
<feature type="signal peptide" evidence="2">
    <location>
        <begin position="1"/>
        <end position="27"/>
    </location>
</feature>
<evidence type="ECO:0000256" key="1">
    <source>
        <dbReference type="PROSITE-ProRule" id="PRU01360"/>
    </source>
</evidence>
<dbReference type="SUPFAM" id="SSF49464">
    <property type="entry name" value="Carboxypeptidase regulatory domain-like"/>
    <property type="match status" value="1"/>
</dbReference>
<gene>
    <name evidence="4" type="ORF">E2605_02780</name>
</gene>
<feature type="chain" id="PRO_5021447416" evidence="2">
    <location>
        <begin position="28"/>
        <end position="1042"/>
    </location>
</feature>
<comment type="similarity">
    <text evidence="1">Belongs to the TonB-dependent receptor family.</text>
</comment>